<sequence>MYNYILLMGICAVSNSEILDPTKVLCTLSCFLVCWFVCFNYIWNSRTVNEVYVKNSEP</sequence>
<keyword evidence="1" id="KW-0472">Membrane</keyword>
<dbReference type="AlphaFoldDB" id="A6KD39"/>
<keyword evidence="1" id="KW-1133">Transmembrane helix</keyword>
<organism evidence="2 3">
    <name type="scientific">Rattus norvegicus</name>
    <name type="common">Rat</name>
    <dbReference type="NCBI Taxonomy" id="10116"/>
    <lineage>
        <taxon>Eukaryota</taxon>
        <taxon>Metazoa</taxon>
        <taxon>Chordata</taxon>
        <taxon>Craniata</taxon>
        <taxon>Vertebrata</taxon>
        <taxon>Euteleostomi</taxon>
        <taxon>Mammalia</taxon>
        <taxon>Eutheria</taxon>
        <taxon>Euarchontoglires</taxon>
        <taxon>Glires</taxon>
        <taxon>Rodentia</taxon>
        <taxon>Myomorpha</taxon>
        <taxon>Muroidea</taxon>
        <taxon>Muridae</taxon>
        <taxon>Murinae</taxon>
        <taxon>Rattus</taxon>
    </lineage>
</organism>
<gene>
    <name evidence="2" type="ORF">rCG_45111</name>
</gene>
<proteinExistence type="predicted"/>
<dbReference type="Proteomes" id="UP000234681">
    <property type="component" value="Chromosome 1"/>
</dbReference>
<evidence type="ECO:0000256" key="1">
    <source>
        <dbReference type="SAM" id="Phobius"/>
    </source>
</evidence>
<name>A6KD39_RAT</name>
<keyword evidence="1" id="KW-0812">Transmembrane</keyword>
<evidence type="ECO:0000313" key="2">
    <source>
        <dbReference type="EMBL" id="EDL86451.1"/>
    </source>
</evidence>
<protein>
    <submittedName>
        <fullName evidence="2">RCG45111</fullName>
    </submittedName>
</protein>
<accession>A6KD39</accession>
<dbReference type="EMBL" id="CH474036">
    <property type="protein sequence ID" value="EDL86451.1"/>
    <property type="molecule type" value="Genomic_DNA"/>
</dbReference>
<evidence type="ECO:0000313" key="3">
    <source>
        <dbReference type="Proteomes" id="UP000234681"/>
    </source>
</evidence>
<feature type="transmembrane region" description="Helical" evidence="1">
    <location>
        <begin position="24"/>
        <end position="43"/>
    </location>
</feature>
<reference evidence="2 3" key="1">
    <citation type="submission" date="2005-09" db="EMBL/GenBank/DDBJ databases">
        <authorList>
            <person name="Mural R.J."/>
            <person name="Li P.W."/>
            <person name="Adams M.D."/>
            <person name="Amanatides P.G."/>
            <person name="Baden-Tillson H."/>
            <person name="Barnstead M."/>
            <person name="Chin S.H."/>
            <person name="Dew I."/>
            <person name="Evans C.A."/>
            <person name="Ferriera S."/>
            <person name="Flanigan M."/>
            <person name="Fosler C."/>
            <person name="Glodek A."/>
            <person name="Gu Z."/>
            <person name="Holt R.A."/>
            <person name="Jennings D."/>
            <person name="Kraft C.L."/>
            <person name="Lu F."/>
            <person name="Nguyen T."/>
            <person name="Nusskern D.R."/>
            <person name="Pfannkoch C.M."/>
            <person name="Sitter C."/>
            <person name="Sutton G.G."/>
            <person name="Venter J.C."/>
            <person name="Wang Z."/>
            <person name="Woodage T."/>
            <person name="Zheng X.H."/>
            <person name="Zhong F."/>
        </authorList>
    </citation>
    <scope>NUCLEOTIDE SEQUENCE [LARGE SCALE GENOMIC DNA]</scope>
    <source>
        <strain>BN</strain>
        <strain evidence="3">Sprague-Dawley</strain>
    </source>
</reference>